<comment type="similarity">
    <text evidence="1">Belongs to the glutamate-gated ion channel (TC 1.A.10.1) family.</text>
</comment>
<organism evidence="21">
    <name type="scientific">Timema californicum</name>
    <name type="common">California timema</name>
    <name type="synonym">Walking stick</name>
    <dbReference type="NCBI Taxonomy" id="61474"/>
    <lineage>
        <taxon>Eukaryota</taxon>
        <taxon>Metazoa</taxon>
        <taxon>Ecdysozoa</taxon>
        <taxon>Arthropoda</taxon>
        <taxon>Hexapoda</taxon>
        <taxon>Insecta</taxon>
        <taxon>Pterygota</taxon>
        <taxon>Neoptera</taxon>
        <taxon>Polyneoptera</taxon>
        <taxon>Phasmatodea</taxon>
        <taxon>Timematodea</taxon>
        <taxon>Timematoidea</taxon>
        <taxon>Timematidae</taxon>
        <taxon>Timema</taxon>
    </lineage>
</organism>
<dbReference type="SUPFAM" id="SSF53850">
    <property type="entry name" value="Periplasmic binding protein-like II"/>
    <property type="match status" value="1"/>
</dbReference>
<keyword evidence="6" id="KW-0770">Synapse</keyword>
<evidence type="ECO:0000256" key="3">
    <source>
        <dbReference type="ARBA" id="ARBA00022475"/>
    </source>
</evidence>
<accession>A0A7R9J627</accession>
<evidence type="ECO:0000256" key="18">
    <source>
        <dbReference type="SAM" id="Phobius"/>
    </source>
</evidence>
<feature type="domain" description="Ionotropic glutamate receptor L-glutamate and glycine-binding" evidence="20">
    <location>
        <begin position="393"/>
        <end position="458"/>
    </location>
</feature>
<evidence type="ECO:0000256" key="5">
    <source>
        <dbReference type="ARBA" id="ARBA00022989"/>
    </source>
</evidence>
<protein>
    <submittedName>
        <fullName evidence="21">(California timema) hypothetical protein</fullName>
    </submittedName>
</protein>
<name>A0A7R9J627_TIMCA</name>
<feature type="transmembrane region" description="Helical" evidence="18">
    <location>
        <begin position="813"/>
        <end position="835"/>
    </location>
</feature>
<dbReference type="FunFam" id="3.40.190.10:FF:000147">
    <property type="entry name" value="Uncharacterized protein, isoform C"/>
    <property type="match status" value="1"/>
</dbReference>
<keyword evidence="4 18" id="KW-0812">Transmembrane</keyword>
<evidence type="ECO:0000256" key="7">
    <source>
        <dbReference type="ARBA" id="ARBA00023065"/>
    </source>
</evidence>
<feature type="domain" description="Ionotropic glutamate receptor C-terminal" evidence="19">
    <location>
        <begin position="383"/>
        <end position="787"/>
    </location>
</feature>
<evidence type="ECO:0000256" key="8">
    <source>
        <dbReference type="ARBA" id="ARBA00023136"/>
    </source>
</evidence>
<dbReference type="Pfam" id="PF10613">
    <property type="entry name" value="Lig_chan-Glu_bd"/>
    <property type="match status" value="1"/>
</dbReference>
<dbReference type="InterPro" id="IPR028082">
    <property type="entry name" value="Peripla_BP_I"/>
</dbReference>
<dbReference type="PANTHER" id="PTHR18966">
    <property type="entry name" value="IONOTROPIC GLUTAMATE RECEPTOR"/>
    <property type="match status" value="1"/>
</dbReference>
<evidence type="ECO:0000256" key="2">
    <source>
        <dbReference type="ARBA" id="ARBA00022448"/>
    </source>
</evidence>
<keyword evidence="17" id="KW-1015">Disulfide bond</keyword>
<evidence type="ECO:0000256" key="15">
    <source>
        <dbReference type="PIRSR" id="PIRSR601508-1"/>
    </source>
</evidence>
<feature type="transmembrane region" description="Helical" evidence="18">
    <location>
        <begin position="590"/>
        <end position="612"/>
    </location>
</feature>
<feature type="binding site" evidence="15">
    <location>
        <position position="641"/>
    </location>
    <ligand>
        <name>L-glutamate</name>
        <dbReference type="ChEBI" id="CHEBI:29985"/>
    </ligand>
</feature>
<keyword evidence="11" id="KW-0628">Postsynaptic cell membrane</keyword>
<evidence type="ECO:0000256" key="10">
    <source>
        <dbReference type="ARBA" id="ARBA00023180"/>
    </source>
</evidence>
<evidence type="ECO:0000256" key="6">
    <source>
        <dbReference type="ARBA" id="ARBA00023018"/>
    </source>
</evidence>
<evidence type="ECO:0000256" key="9">
    <source>
        <dbReference type="ARBA" id="ARBA00023170"/>
    </source>
</evidence>
<evidence type="ECO:0000259" key="20">
    <source>
        <dbReference type="SMART" id="SM00918"/>
    </source>
</evidence>
<keyword evidence="3" id="KW-1003">Cell membrane</keyword>
<dbReference type="SMART" id="SM00079">
    <property type="entry name" value="PBPe"/>
    <property type="match status" value="1"/>
</dbReference>
<keyword evidence="9" id="KW-0675">Receptor</keyword>
<feature type="binding site" evidence="15">
    <location>
        <position position="474"/>
    </location>
    <ligand>
        <name>L-glutamate</name>
        <dbReference type="ChEBI" id="CHEBI:29985"/>
    </ligand>
</feature>
<feature type="site" description="Interaction with the cone snail toxin Con-ikot-ikot" evidence="16">
    <location>
        <position position="770"/>
    </location>
</feature>
<keyword evidence="12" id="KW-1071">Ligand-gated ion channel</keyword>
<evidence type="ECO:0000256" key="13">
    <source>
        <dbReference type="ARBA" id="ARBA00023303"/>
    </source>
</evidence>
<dbReference type="Pfam" id="PF00060">
    <property type="entry name" value="Lig_chan"/>
    <property type="match status" value="1"/>
</dbReference>
<keyword evidence="7" id="KW-0406">Ion transport</keyword>
<gene>
    <name evidence="21" type="ORF">TCMB3V08_LOCUS5956</name>
</gene>
<dbReference type="InterPro" id="IPR015683">
    <property type="entry name" value="Ionotropic_Glu_rcpt"/>
</dbReference>
<dbReference type="CDD" id="cd06382">
    <property type="entry name" value="PBP1_iGluR_Kainate"/>
    <property type="match status" value="1"/>
</dbReference>
<reference evidence="21" key="1">
    <citation type="submission" date="2020-11" db="EMBL/GenBank/DDBJ databases">
        <authorList>
            <person name="Tran Van P."/>
        </authorList>
    </citation>
    <scope>NUCLEOTIDE SEQUENCE</scope>
</reference>
<evidence type="ECO:0000313" key="21">
    <source>
        <dbReference type="EMBL" id="CAD7573318.1"/>
    </source>
</evidence>
<dbReference type="GO" id="GO:0015276">
    <property type="term" value="F:ligand-gated monoatomic ion channel activity"/>
    <property type="evidence" value="ECO:0007669"/>
    <property type="project" value="InterPro"/>
</dbReference>
<feature type="disulfide bond" evidence="17">
    <location>
        <begin position="736"/>
        <end position="794"/>
    </location>
</feature>
<keyword evidence="8 18" id="KW-0472">Membrane</keyword>
<dbReference type="FunFam" id="3.40.190.10:FF:000061">
    <property type="entry name" value="Glutamate receptor, ionotropic kainate"/>
    <property type="match status" value="1"/>
</dbReference>
<sequence length="903" mass="102053">MPWNTSSKLVFQYGVDAVNDDRNLLRYHRLVARVERVPPDDSFRVSQIVCRLLSTGVAGIFGPTSDETSDAVQSICDVKDVPHIETSWDPKQRREDFLVNLHPHPQTLNRLFVDLVRNCEWKSFTIIYDDSDSLVRFQELLRVYEPKGNTVTVRQLEPGNDYRRVLRNIKNSGESNFVLDVSERVLYEVLLQAQQVGLMSDRHNYIITSLDLTNIHLEPFQYGGSNITGVRLVDPQDPDVMTVQRRIKGLARKGEEVDIQSVKMKVGSALIYDAVLMFARALERLEGLNVSIEPLDCGSNNNWVHGSTLINYMKGQSVFKGLTGMVQFDNEGFRTNMLLDIMELGMTGLHKVGTWNSTEGLNLTRISKVSAEIPGDDILLNKTLVVLTAISDPYGMTKEAKEALKGNDRFEGFGIDLIHEISVMLRFNYTFEIQEDNVYGSYDNETKEWNGMLRKVIDGEADLAITDLTITSERESGVDFTMPFMNLGISILYKMPTKEAPKLFSFMSPFSTTVWAYMLSVYIGVSFLLYLMGRISPYEWTNPYPCIDEPEELENQFSLNNSMWFTIGSLMQQGSEIAPIAVSTRMVAGIWWFFTLIMVSSYTANLAAFLTIESNSSPFDDVTGLANQNDIKYGAKDQGATLTFFREPLPPVHPTEIRTSISPSSAVELNTTSALANYATEDSSNPVYQKMYRFMMEHKNEVTVKENKDGVEKVKKGGYAFLMESSSIDYITQRNCDLTRIGNLLDDKGYGIAMKKNSPYRNMLTTAVLKLQESGRITELQDKWWKQERGGGACVSKGPSGNPSSLNLENVGGVFLVLVVGVLIACFITLLEMMLHVFHISIREKVSFREEFMKEIRFVARCHGSTKPVRRYGHNSDDTKKEDVNFIPMSPYTPSYDYKAPLS</sequence>
<feature type="site" description="Interaction with the cone snail toxin Con-ikot-ikot" evidence="16">
    <location>
        <position position="646"/>
    </location>
</feature>
<keyword evidence="10" id="KW-0325">Glycoprotein</keyword>
<evidence type="ECO:0000256" key="11">
    <source>
        <dbReference type="ARBA" id="ARBA00023257"/>
    </source>
</evidence>
<dbReference type="Gene3D" id="3.40.50.2300">
    <property type="match status" value="2"/>
</dbReference>
<dbReference type="InterPro" id="IPR001828">
    <property type="entry name" value="ANF_lig-bd_rcpt"/>
</dbReference>
<feature type="binding site" evidence="15">
    <location>
        <position position="469"/>
    </location>
    <ligand>
        <name>L-glutamate</name>
        <dbReference type="ChEBI" id="CHEBI:29985"/>
    </ligand>
</feature>
<evidence type="ECO:0000256" key="1">
    <source>
        <dbReference type="ARBA" id="ARBA00008685"/>
    </source>
</evidence>
<dbReference type="Gene3D" id="1.10.287.70">
    <property type="match status" value="1"/>
</dbReference>
<dbReference type="GO" id="GO:0045211">
    <property type="term" value="C:postsynaptic membrane"/>
    <property type="evidence" value="ECO:0007669"/>
    <property type="project" value="UniProtKB-SubCell"/>
</dbReference>
<evidence type="ECO:0000256" key="4">
    <source>
        <dbReference type="ARBA" id="ARBA00022692"/>
    </source>
</evidence>
<feature type="binding site" evidence="15">
    <location>
        <position position="724"/>
    </location>
    <ligand>
        <name>L-glutamate</name>
        <dbReference type="ChEBI" id="CHEBI:29985"/>
    </ligand>
</feature>
<dbReference type="SMART" id="SM00918">
    <property type="entry name" value="Lig_chan-Glu_bd"/>
    <property type="match status" value="1"/>
</dbReference>
<dbReference type="EMBL" id="OE181530">
    <property type="protein sequence ID" value="CAD7573318.1"/>
    <property type="molecule type" value="Genomic_DNA"/>
</dbReference>
<keyword evidence="5 18" id="KW-1133">Transmembrane helix</keyword>
<dbReference type="AlphaFoldDB" id="A0A7R9J627"/>
<dbReference type="Pfam" id="PF01094">
    <property type="entry name" value="ANF_receptor"/>
    <property type="match status" value="1"/>
</dbReference>
<feature type="transmembrane region" description="Helical" evidence="18">
    <location>
        <begin position="514"/>
        <end position="532"/>
    </location>
</feature>
<comment type="subcellular location">
    <subcellularLocation>
        <location evidence="14">Postsynaptic cell membrane</location>
        <topology evidence="14">Multi-pass membrane protein</topology>
    </subcellularLocation>
</comment>
<evidence type="ECO:0000256" key="14">
    <source>
        <dbReference type="ARBA" id="ARBA00034104"/>
    </source>
</evidence>
<evidence type="ECO:0000256" key="16">
    <source>
        <dbReference type="PIRSR" id="PIRSR601508-2"/>
    </source>
</evidence>
<evidence type="ECO:0000256" key="12">
    <source>
        <dbReference type="ARBA" id="ARBA00023286"/>
    </source>
</evidence>
<dbReference type="InterPro" id="IPR001508">
    <property type="entry name" value="Iono_Glu_rcpt_met"/>
</dbReference>
<proteinExistence type="inferred from homology"/>
<dbReference type="Gene3D" id="3.40.190.10">
    <property type="entry name" value="Periplasmic binding protein-like II"/>
    <property type="match status" value="2"/>
</dbReference>
<keyword evidence="2" id="KW-0813">Transport</keyword>
<dbReference type="SUPFAM" id="SSF53822">
    <property type="entry name" value="Periplasmic binding protein-like I"/>
    <property type="match status" value="1"/>
</dbReference>
<evidence type="ECO:0000256" key="17">
    <source>
        <dbReference type="PIRSR" id="PIRSR601508-3"/>
    </source>
</evidence>
<dbReference type="GO" id="GO:0038023">
    <property type="term" value="F:signaling receptor activity"/>
    <property type="evidence" value="ECO:0007669"/>
    <property type="project" value="InterPro"/>
</dbReference>
<keyword evidence="13" id="KW-0407">Ion channel</keyword>
<evidence type="ECO:0000259" key="19">
    <source>
        <dbReference type="SMART" id="SM00079"/>
    </source>
</evidence>
<dbReference type="PRINTS" id="PR00177">
    <property type="entry name" value="NMDARECEPTOR"/>
</dbReference>
<dbReference type="InterPro" id="IPR001320">
    <property type="entry name" value="Iontro_rcpt_C"/>
</dbReference>
<dbReference type="InterPro" id="IPR019594">
    <property type="entry name" value="Glu/Gly-bd"/>
</dbReference>
<dbReference type="FunFam" id="1.10.287.70:FF:000010">
    <property type="entry name" value="Putative glutamate receptor ionotropic kainate 1"/>
    <property type="match status" value="1"/>
</dbReference>